<evidence type="ECO:0000313" key="1">
    <source>
        <dbReference type="Proteomes" id="UP000887579"/>
    </source>
</evidence>
<reference evidence="2" key="1">
    <citation type="submission" date="2025-08" db="UniProtKB">
        <authorList>
            <consortium name="WormBaseParasite"/>
        </authorList>
    </citation>
    <scope>IDENTIFICATION</scope>
</reference>
<proteinExistence type="predicted"/>
<dbReference type="Proteomes" id="UP000887579">
    <property type="component" value="Unplaced"/>
</dbReference>
<evidence type="ECO:0000313" key="2">
    <source>
        <dbReference type="WBParaSite" id="ES5_v2.g23571.t1"/>
    </source>
</evidence>
<name>A0AC34G1P2_9BILA</name>
<accession>A0AC34G1P2</accession>
<protein>
    <submittedName>
        <fullName evidence="2">Serine-threonine protein phosphatase N-terminal domain-containing protein</fullName>
    </submittedName>
</protein>
<dbReference type="WBParaSite" id="ES5_v2.g23571.t1">
    <property type="protein sequence ID" value="ES5_v2.g23571.t1"/>
    <property type="gene ID" value="ES5_v2.g23571"/>
</dbReference>
<sequence length="39" mass="4075">MAPALDVDGMIARLLNVGMAGGRLTTQVSDQELSQLCQA</sequence>
<organism evidence="1 2">
    <name type="scientific">Panagrolaimus sp. ES5</name>
    <dbReference type="NCBI Taxonomy" id="591445"/>
    <lineage>
        <taxon>Eukaryota</taxon>
        <taxon>Metazoa</taxon>
        <taxon>Ecdysozoa</taxon>
        <taxon>Nematoda</taxon>
        <taxon>Chromadorea</taxon>
        <taxon>Rhabditida</taxon>
        <taxon>Tylenchina</taxon>
        <taxon>Panagrolaimomorpha</taxon>
        <taxon>Panagrolaimoidea</taxon>
        <taxon>Panagrolaimidae</taxon>
        <taxon>Panagrolaimus</taxon>
    </lineage>
</organism>